<name>A0A5B7FWH4_PORTR</name>
<evidence type="ECO:0000256" key="1">
    <source>
        <dbReference type="SAM" id="MobiDB-lite"/>
    </source>
</evidence>
<feature type="region of interest" description="Disordered" evidence="1">
    <location>
        <begin position="77"/>
        <end position="107"/>
    </location>
</feature>
<evidence type="ECO:0000313" key="2">
    <source>
        <dbReference type="EMBL" id="MPC52090.1"/>
    </source>
</evidence>
<accession>A0A5B7FWH4</accession>
<proteinExistence type="predicted"/>
<gene>
    <name evidence="2" type="ORF">E2C01_045950</name>
</gene>
<comment type="caution">
    <text evidence="2">The sequence shown here is derived from an EMBL/GenBank/DDBJ whole genome shotgun (WGS) entry which is preliminary data.</text>
</comment>
<evidence type="ECO:0000313" key="3">
    <source>
        <dbReference type="Proteomes" id="UP000324222"/>
    </source>
</evidence>
<dbReference type="AlphaFoldDB" id="A0A5B7FWH4"/>
<dbReference type="EMBL" id="VSRR010010616">
    <property type="protein sequence ID" value="MPC52090.1"/>
    <property type="molecule type" value="Genomic_DNA"/>
</dbReference>
<reference evidence="2 3" key="1">
    <citation type="submission" date="2019-05" db="EMBL/GenBank/DDBJ databases">
        <title>Another draft genome of Portunus trituberculatus and its Hox gene families provides insights of decapod evolution.</title>
        <authorList>
            <person name="Jeong J.-H."/>
            <person name="Song I."/>
            <person name="Kim S."/>
            <person name="Choi T."/>
            <person name="Kim D."/>
            <person name="Ryu S."/>
            <person name="Kim W."/>
        </authorList>
    </citation>
    <scope>NUCLEOTIDE SEQUENCE [LARGE SCALE GENOMIC DNA]</scope>
    <source>
        <tissue evidence="2">Muscle</tissue>
    </source>
</reference>
<dbReference type="Proteomes" id="UP000324222">
    <property type="component" value="Unassembled WGS sequence"/>
</dbReference>
<protein>
    <submittedName>
        <fullName evidence="2">Uncharacterized protein</fullName>
    </submittedName>
</protein>
<keyword evidence="3" id="KW-1185">Reference proteome</keyword>
<organism evidence="2 3">
    <name type="scientific">Portunus trituberculatus</name>
    <name type="common">Swimming crab</name>
    <name type="synonym">Neptunus trituberculatus</name>
    <dbReference type="NCBI Taxonomy" id="210409"/>
    <lineage>
        <taxon>Eukaryota</taxon>
        <taxon>Metazoa</taxon>
        <taxon>Ecdysozoa</taxon>
        <taxon>Arthropoda</taxon>
        <taxon>Crustacea</taxon>
        <taxon>Multicrustacea</taxon>
        <taxon>Malacostraca</taxon>
        <taxon>Eumalacostraca</taxon>
        <taxon>Eucarida</taxon>
        <taxon>Decapoda</taxon>
        <taxon>Pleocyemata</taxon>
        <taxon>Brachyura</taxon>
        <taxon>Eubrachyura</taxon>
        <taxon>Portunoidea</taxon>
        <taxon>Portunidae</taxon>
        <taxon>Portuninae</taxon>
        <taxon>Portunus</taxon>
    </lineage>
</organism>
<sequence length="107" mass="11974">MDIYIASFPQHAGASYGRLQPASRPLYDLRPSKRPGQAIGGKTRIYTSKFSDREYIDFLFLGCNGVLRDTICPHQTARQQGVEWSGRSKGQEWPAGEVEGTRREAGK</sequence>